<protein>
    <submittedName>
        <fullName evidence="3">Uncharacterized protein</fullName>
    </submittedName>
</protein>
<proteinExistence type="predicted"/>
<dbReference type="InParanoid" id="I2H5G6"/>
<sequence length="163" mass="17909">MSTAAVGSSSKAAAKTTTPGFTNEKSLYNPDGTLKKKSNKKSSEKSKKTTEVPVKGHLHTPHNKPLSQNQYYQGTQENTTTSTSQTQERIRIQGQTAYYEQPPPQYYAAQGPQAIPQMGTPQAHAAGQPIYVQQPPLEKKNQECMMGFLTALCVFLGIFLLFI</sequence>
<dbReference type="KEGG" id="tbl:TBLA_0F00730"/>
<feature type="compositionally biased region" description="Low complexity" evidence="1">
    <location>
        <begin position="1"/>
        <end position="18"/>
    </location>
</feature>
<accession>I2H5G6</accession>
<reference evidence="3 4" key="1">
    <citation type="journal article" date="2011" name="Proc. Natl. Acad. Sci. U.S.A.">
        <title>Evolutionary erosion of yeast sex chromosomes by mating-type switching accidents.</title>
        <authorList>
            <person name="Gordon J.L."/>
            <person name="Armisen D."/>
            <person name="Proux-Wera E."/>
            <person name="Oheigeartaigh S.S."/>
            <person name="Byrne K.P."/>
            <person name="Wolfe K.H."/>
        </authorList>
    </citation>
    <scope>NUCLEOTIDE SEQUENCE [LARGE SCALE GENOMIC DNA]</scope>
    <source>
        <strain evidence="4">ATCC 34711 / CBS 6284 / DSM 70876 / NBRC 10599 / NRRL Y-10934 / UCD 77-7</strain>
    </source>
</reference>
<feature type="compositionally biased region" description="Basic and acidic residues" evidence="1">
    <location>
        <begin position="41"/>
        <end position="50"/>
    </location>
</feature>
<evidence type="ECO:0000313" key="3">
    <source>
        <dbReference type="EMBL" id="CCH61618.1"/>
    </source>
</evidence>
<keyword evidence="2" id="KW-1133">Transmembrane helix</keyword>
<gene>
    <name evidence="3" type="primary">TBLA0F00730</name>
    <name evidence="3" type="ORF">TBLA_0F00730</name>
</gene>
<dbReference type="HOGENOM" id="CLU_1628156_0_0_1"/>
<feature type="transmembrane region" description="Helical" evidence="2">
    <location>
        <begin position="145"/>
        <end position="162"/>
    </location>
</feature>
<evidence type="ECO:0000256" key="2">
    <source>
        <dbReference type="SAM" id="Phobius"/>
    </source>
</evidence>
<feature type="compositionally biased region" description="Low complexity" evidence="1">
    <location>
        <begin position="75"/>
        <end position="87"/>
    </location>
</feature>
<feature type="compositionally biased region" description="Polar residues" evidence="1">
    <location>
        <begin position="65"/>
        <end position="74"/>
    </location>
</feature>
<dbReference type="AlphaFoldDB" id="I2H5G6"/>
<dbReference type="Proteomes" id="UP000002866">
    <property type="component" value="Chromosome 6"/>
</dbReference>
<dbReference type="GeneID" id="14496727"/>
<dbReference type="EMBL" id="HE806321">
    <property type="protein sequence ID" value="CCH61618.1"/>
    <property type="molecule type" value="Genomic_DNA"/>
</dbReference>
<feature type="region of interest" description="Disordered" evidence="1">
    <location>
        <begin position="1"/>
        <end position="95"/>
    </location>
</feature>
<organism evidence="3 4">
    <name type="scientific">Henningerozyma blattae (strain ATCC 34711 / CBS 6284 / DSM 70876 / NBRC 10599 / NRRL Y-10934 / UCD 77-7)</name>
    <name type="common">Yeast</name>
    <name type="synonym">Tetrapisispora blattae</name>
    <dbReference type="NCBI Taxonomy" id="1071380"/>
    <lineage>
        <taxon>Eukaryota</taxon>
        <taxon>Fungi</taxon>
        <taxon>Dikarya</taxon>
        <taxon>Ascomycota</taxon>
        <taxon>Saccharomycotina</taxon>
        <taxon>Saccharomycetes</taxon>
        <taxon>Saccharomycetales</taxon>
        <taxon>Saccharomycetaceae</taxon>
        <taxon>Henningerozyma</taxon>
    </lineage>
</organism>
<keyword evidence="2" id="KW-0812">Transmembrane</keyword>
<keyword evidence="2" id="KW-0472">Membrane</keyword>
<evidence type="ECO:0000256" key="1">
    <source>
        <dbReference type="SAM" id="MobiDB-lite"/>
    </source>
</evidence>
<name>I2H5G6_HENB6</name>
<dbReference type="RefSeq" id="XP_004181137.1">
    <property type="nucleotide sequence ID" value="XM_004181089.1"/>
</dbReference>
<keyword evidence="4" id="KW-1185">Reference proteome</keyword>
<evidence type="ECO:0000313" key="4">
    <source>
        <dbReference type="Proteomes" id="UP000002866"/>
    </source>
</evidence>